<evidence type="ECO:0000313" key="2">
    <source>
        <dbReference type="Proteomes" id="UP000219621"/>
    </source>
</evidence>
<keyword evidence="2" id="KW-1185">Reference proteome</keyword>
<dbReference type="AlphaFoldDB" id="A0A286G907"/>
<gene>
    <name evidence="1" type="ORF">SAMN05421508_10256</name>
</gene>
<name>A0A286G907_9PROT</name>
<evidence type="ECO:0000313" key="1">
    <source>
        <dbReference type="EMBL" id="SOD91686.1"/>
    </source>
</evidence>
<reference evidence="1 2" key="1">
    <citation type="submission" date="2017-09" db="EMBL/GenBank/DDBJ databases">
        <authorList>
            <person name="Ehlers B."/>
            <person name="Leendertz F.H."/>
        </authorList>
    </citation>
    <scope>NUCLEOTIDE SEQUENCE [LARGE SCALE GENOMIC DNA]</scope>
    <source>
        <strain evidence="1 2">USBA 140</strain>
    </source>
</reference>
<accession>A0A286G907</accession>
<sequence length="82" mass="9021">MPKSYLSDERKLGLSQNALYAAESAAADDAGDERAAWEWLTLAEVPAPALLAAKRVNGAEWIRAKGLRTETAYGEDWLDREV</sequence>
<dbReference type="EMBL" id="OCNJ01000002">
    <property type="protein sequence ID" value="SOD91686.1"/>
    <property type="molecule type" value="Genomic_DNA"/>
</dbReference>
<protein>
    <submittedName>
        <fullName evidence="1">Uncharacterized protein</fullName>
    </submittedName>
</protein>
<proteinExistence type="predicted"/>
<dbReference type="RefSeq" id="WP_097277846.1">
    <property type="nucleotide sequence ID" value="NZ_OCNJ01000002.1"/>
</dbReference>
<organism evidence="1 2">
    <name type="scientific">Caenispirillum bisanense</name>
    <dbReference type="NCBI Taxonomy" id="414052"/>
    <lineage>
        <taxon>Bacteria</taxon>
        <taxon>Pseudomonadati</taxon>
        <taxon>Pseudomonadota</taxon>
        <taxon>Alphaproteobacteria</taxon>
        <taxon>Rhodospirillales</taxon>
        <taxon>Novispirillaceae</taxon>
        <taxon>Caenispirillum</taxon>
    </lineage>
</organism>
<dbReference type="Proteomes" id="UP000219621">
    <property type="component" value="Unassembled WGS sequence"/>
</dbReference>